<protein>
    <recommendedName>
        <fullName evidence="6">RING-type domain-containing protein</fullName>
    </recommendedName>
</protein>
<dbReference type="InterPro" id="IPR001841">
    <property type="entry name" value="Znf_RING"/>
</dbReference>
<dbReference type="SUPFAM" id="SSF57850">
    <property type="entry name" value="RING/U-box"/>
    <property type="match status" value="1"/>
</dbReference>
<dbReference type="InterPro" id="IPR013083">
    <property type="entry name" value="Znf_RING/FYVE/PHD"/>
</dbReference>
<organism evidence="7 8">
    <name type="scientific">Triparma retinervis</name>
    <dbReference type="NCBI Taxonomy" id="2557542"/>
    <lineage>
        <taxon>Eukaryota</taxon>
        <taxon>Sar</taxon>
        <taxon>Stramenopiles</taxon>
        <taxon>Ochrophyta</taxon>
        <taxon>Bolidophyceae</taxon>
        <taxon>Parmales</taxon>
        <taxon>Triparmaceae</taxon>
        <taxon>Triparma</taxon>
    </lineage>
</organism>
<evidence type="ECO:0000313" key="7">
    <source>
        <dbReference type="EMBL" id="GMH46500.1"/>
    </source>
</evidence>
<feature type="compositionally biased region" description="Basic and acidic residues" evidence="5">
    <location>
        <begin position="132"/>
        <end position="154"/>
    </location>
</feature>
<dbReference type="GO" id="GO:0008270">
    <property type="term" value="F:zinc ion binding"/>
    <property type="evidence" value="ECO:0007669"/>
    <property type="project" value="UniProtKB-KW"/>
</dbReference>
<proteinExistence type="predicted"/>
<dbReference type="OrthoDB" id="5963at2759"/>
<evidence type="ECO:0000256" key="5">
    <source>
        <dbReference type="SAM" id="MobiDB-lite"/>
    </source>
</evidence>
<dbReference type="Gene3D" id="3.30.40.10">
    <property type="entry name" value="Zinc/RING finger domain, C3HC4 (zinc finger)"/>
    <property type="match status" value="1"/>
</dbReference>
<dbReference type="InterPro" id="IPR027370">
    <property type="entry name" value="Znf-RING_euk"/>
</dbReference>
<dbReference type="AlphaFoldDB" id="A0A9W6Z9S3"/>
<evidence type="ECO:0000256" key="2">
    <source>
        <dbReference type="ARBA" id="ARBA00022771"/>
    </source>
</evidence>
<dbReference type="GO" id="GO:0005675">
    <property type="term" value="C:transcription factor TFIIH holo complex"/>
    <property type="evidence" value="ECO:0007669"/>
    <property type="project" value="TreeGrafter"/>
</dbReference>
<feature type="region of interest" description="Disordered" evidence="5">
    <location>
        <begin position="132"/>
        <end position="171"/>
    </location>
</feature>
<accession>A0A9W6Z9S3</accession>
<evidence type="ECO:0000256" key="4">
    <source>
        <dbReference type="PROSITE-ProRule" id="PRU00175"/>
    </source>
</evidence>
<dbReference type="Pfam" id="PF06391">
    <property type="entry name" value="MAT1"/>
    <property type="match status" value="1"/>
</dbReference>
<dbReference type="PANTHER" id="PTHR12683:SF13">
    <property type="entry name" value="CDK-ACTIVATING KINASE ASSEMBLY FACTOR MAT1"/>
    <property type="match status" value="1"/>
</dbReference>
<dbReference type="PROSITE" id="PS00518">
    <property type="entry name" value="ZF_RING_1"/>
    <property type="match status" value="1"/>
</dbReference>
<evidence type="ECO:0000256" key="1">
    <source>
        <dbReference type="ARBA" id="ARBA00022723"/>
    </source>
</evidence>
<evidence type="ECO:0000256" key="3">
    <source>
        <dbReference type="ARBA" id="ARBA00022833"/>
    </source>
</evidence>
<feature type="non-terminal residue" evidence="7">
    <location>
        <position position="1"/>
    </location>
</feature>
<keyword evidence="1" id="KW-0479">Metal-binding</keyword>
<feature type="domain" description="RING-type" evidence="6">
    <location>
        <begin position="5"/>
        <end position="55"/>
    </location>
</feature>
<evidence type="ECO:0000259" key="6">
    <source>
        <dbReference type="PROSITE" id="PS50089"/>
    </source>
</evidence>
<dbReference type="SMART" id="SM00184">
    <property type="entry name" value="RING"/>
    <property type="match status" value="1"/>
</dbReference>
<comment type="caution">
    <text evidence="7">The sequence shown here is derived from an EMBL/GenBank/DDBJ whole genome shotgun (WGS) entry which is preliminary data.</text>
</comment>
<dbReference type="GO" id="GO:0006357">
    <property type="term" value="P:regulation of transcription by RNA polymerase II"/>
    <property type="evidence" value="ECO:0007669"/>
    <property type="project" value="TreeGrafter"/>
</dbReference>
<dbReference type="GO" id="GO:0006281">
    <property type="term" value="P:DNA repair"/>
    <property type="evidence" value="ECO:0007669"/>
    <property type="project" value="TreeGrafter"/>
</dbReference>
<gene>
    <name evidence="7" type="ORF">TrRE_jg11184</name>
</gene>
<dbReference type="InterPro" id="IPR015877">
    <property type="entry name" value="MAT1_centre"/>
</dbReference>
<sequence length="204" mass="23877">MEEFCSICQESQNTFINQQSKFVSNNVQSCGHLFCQTCISRQLDRKKSFACPICNTTVSKLTLSEQSLDHKYCDDDATWRKRVMAVYNKSLSDFPSLTLYNNYLEEVEDVIYSIVNSSPSAAEHVERVKRLEHTDERGITERQSRRAEEARQEEERLETEDAEAERWRRERNEEVVNEKVLKGKLKRQKMEVHLGERTEVSNGE</sequence>
<evidence type="ECO:0000313" key="8">
    <source>
        <dbReference type="Proteomes" id="UP001165082"/>
    </source>
</evidence>
<dbReference type="EMBL" id="BRXZ01003046">
    <property type="protein sequence ID" value="GMH46500.1"/>
    <property type="molecule type" value="Genomic_DNA"/>
</dbReference>
<dbReference type="InterPro" id="IPR017907">
    <property type="entry name" value="Znf_RING_CS"/>
</dbReference>
<keyword evidence="2 4" id="KW-0863">Zinc-finger</keyword>
<dbReference type="PANTHER" id="PTHR12683">
    <property type="entry name" value="CDK-ACTIVATING KINASE ASSEMBLY FACTOR MAT1"/>
    <property type="match status" value="1"/>
</dbReference>
<reference evidence="7" key="1">
    <citation type="submission" date="2022-07" db="EMBL/GenBank/DDBJ databases">
        <title>Genome analysis of Parmales, a sister group of diatoms, reveals the evolutionary specialization of diatoms from phago-mixotrophs to photoautotrophs.</title>
        <authorList>
            <person name="Ban H."/>
            <person name="Sato S."/>
            <person name="Yoshikawa S."/>
            <person name="Kazumasa Y."/>
            <person name="Nakamura Y."/>
            <person name="Ichinomiya M."/>
            <person name="Saitoh K."/>
            <person name="Sato N."/>
            <person name="Blanc-Mathieu R."/>
            <person name="Endo H."/>
            <person name="Kuwata A."/>
            <person name="Ogata H."/>
        </authorList>
    </citation>
    <scope>NUCLEOTIDE SEQUENCE</scope>
</reference>
<name>A0A9W6Z9S3_9STRA</name>
<dbReference type="Pfam" id="PF13445">
    <property type="entry name" value="zf-RING_UBOX"/>
    <property type="match status" value="1"/>
</dbReference>
<dbReference type="Proteomes" id="UP001165082">
    <property type="component" value="Unassembled WGS sequence"/>
</dbReference>
<dbReference type="PROSITE" id="PS50089">
    <property type="entry name" value="ZF_RING_2"/>
    <property type="match status" value="1"/>
</dbReference>
<keyword evidence="8" id="KW-1185">Reference proteome</keyword>
<keyword evidence="3" id="KW-0862">Zinc</keyword>